<name>A0A379N4C7_9PROT</name>
<protein>
    <recommendedName>
        <fullName evidence="3">Lipoprotein</fullName>
    </recommendedName>
</protein>
<evidence type="ECO:0000313" key="1">
    <source>
        <dbReference type="EMBL" id="SUE41252.1"/>
    </source>
</evidence>
<gene>
    <name evidence="1" type="ORF">NCTC13291_02831</name>
</gene>
<dbReference type="EMBL" id="UGVN01000001">
    <property type="protein sequence ID" value="SUE41252.1"/>
    <property type="molecule type" value="Genomic_DNA"/>
</dbReference>
<dbReference type="AlphaFoldDB" id="A0A379N4C7"/>
<dbReference type="GeneID" id="99633870"/>
<sequence>MTAFRLPLLGLILMATALGGCVQVVAPDPYAYGAPGSAAAAGAAAGAALGAAIDASRPPPAYGSYPAPAVPPYPGRAYAY</sequence>
<proteinExistence type="predicted"/>
<evidence type="ECO:0008006" key="3">
    <source>
        <dbReference type="Google" id="ProtNLM"/>
    </source>
</evidence>
<dbReference type="RefSeq" id="WP_019462588.1">
    <property type="nucleotide sequence ID" value="NZ_AP031462.1"/>
</dbReference>
<organism evidence="1 2">
    <name type="scientific">Roseomonas mucosa</name>
    <dbReference type="NCBI Taxonomy" id="207340"/>
    <lineage>
        <taxon>Bacteria</taxon>
        <taxon>Pseudomonadati</taxon>
        <taxon>Pseudomonadota</taxon>
        <taxon>Alphaproteobacteria</taxon>
        <taxon>Acetobacterales</taxon>
        <taxon>Roseomonadaceae</taxon>
        <taxon>Roseomonas</taxon>
    </lineage>
</organism>
<dbReference type="PROSITE" id="PS51257">
    <property type="entry name" value="PROKAR_LIPOPROTEIN"/>
    <property type="match status" value="1"/>
</dbReference>
<accession>A0A379N4C7</accession>
<reference evidence="1 2" key="1">
    <citation type="submission" date="2018-06" db="EMBL/GenBank/DDBJ databases">
        <authorList>
            <consortium name="Pathogen Informatics"/>
            <person name="Doyle S."/>
        </authorList>
    </citation>
    <scope>NUCLEOTIDE SEQUENCE [LARGE SCALE GENOMIC DNA]</scope>
    <source>
        <strain evidence="1 2">NCTC13291</strain>
    </source>
</reference>
<evidence type="ECO:0000313" key="2">
    <source>
        <dbReference type="Proteomes" id="UP000254919"/>
    </source>
</evidence>
<dbReference type="Proteomes" id="UP000254919">
    <property type="component" value="Unassembled WGS sequence"/>
</dbReference>